<proteinExistence type="predicted"/>
<evidence type="ECO:0000313" key="1">
    <source>
        <dbReference type="EMBL" id="KAJ3474891.1"/>
    </source>
</evidence>
<comment type="caution">
    <text evidence="1">The sequence shown here is derived from an EMBL/GenBank/DDBJ whole genome shotgun (WGS) entry which is preliminary data.</text>
</comment>
<accession>A0AAD5YCM7</accession>
<reference evidence="1" key="1">
    <citation type="submission" date="2022-07" db="EMBL/GenBank/DDBJ databases">
        <title>Genome Sequence of Physisporinus lineatus.</title>
        <authorList>
            <person name="Buettner E."/>
        </authorList>
    </citation>
    <scope>NUCLEOTIDE SEQUENCE</scope>
    <source>
        <strain evidence="1">VT162</strain>
    </source>
</reference>
<organism evidence="1 2">
    <name type="scientific">Meripilus lineatus</name>
    <dbReference type="NCBI Taxonomy" id="2056292"/>
    <lineage>
        <taxon>Eukaryota</taxon>
        <taxon>Fungi</taxon>
        <taxon>Dikarya</taxon>
        <taxon>Basidiomycota</taxon>
        <taxon>Agaricomycotina</taxon>
        <taxon>Agaricomycetes</taxon>
        <taxon>Polyporales</taxon>
        <taxon>Meripilaceae</taxon>
        <taxon>Meripilus</taxon>
    </lineage>
</organism>
<gene>
    <name evidence="1" type="ORF">NLI96_g12198</name>
</gene>
<name>A0AAD5YCM7_9APHY</name>
<dbReference type="Proteomes" id="UP001212997">
    <property type="component" value="Unassembled WGS sequence"/>
</dbReference>
<protein>
    <submittedName>
        <fullName evidence="1">Uncharacterized protein</fullName>
    </submittedName>
</protein>
<dbReference type="EMBL" id="JANAWD010000961">
    <property type="protein sequence ID" value="KAJ3474891.1"/>
    <property type="molecule type" value="Genomic_DNA"/>
</dbReference>
<keyword evidence="2" id="KW-1185">Reference proteome</keyword>
<dbReference type="AlphaFoldDB" id="A0AAD5YCM7"/>
<evidence type="ECO:0000313" key="2">
    <source>
        <dbReference type="Proteomes" id="UP001212997"/>
    </source>
</evidence>
<sequence>MSKSENNRSLRNLNGAARFQLCCPWCCKMLVTSSVRAFYFHRDGSNHIHVPIQHTNNSRLNSVPFLDPFFTGRGPPASVVIPITVRRGLTINFLLYYKARGGGNRLSSRNPGDIVVFRLGSLHSAIINFRTGDAALACRAVNRILLREEIDNNDHFPFFGISMYRLTLEGEYNLDEDESQFILTHQYLQTRMGSMFGGRRQGKFFGQCFLKAYHMHASSGKLGLGGGSPMATTTVS</sequence>